<proteinExistence type="predicted"/>
<dbReference type="GO" id="GO:0004843">
    <property type="term" value="F:cysteine-type deubiquitinase activity"/>
    <property type="evidence" value="ECO:0007669"/>
    <property type="project" value="UniProtKB-EC"/>
</dbReference>
<dbReference type="InterPro" id="IPR022105">
    <property type="entry name" value="DUF3645"/>
</dbReference>
<dbReference type="InterPro" id="IPR046541">
    <property type="entry name" value="DUF6606"/>
</dbReference>
<dbReference type="PANTHER" id="PTHR13367">
    <property type="entry name" value="UBIQUITIN THIOESTERASE"/>
    <property type="match status" value="1"/>
</dbReference>
<feature type="domain" description="DUF3638" evidence="7">
    <location>
        <begin position="2003"/>
        <end position="2226"/>
    </location>
</feature>
<dbReference type="PANTHER" id="PTHR13367:SF33">
    <property type="entry name" value="P-LOOP CONTAINING NUCLEOSIDE TRIPHOSPHATE HYDROLASE PROTEIN"/>
    <property type="match status" value="1"/>
</dbReference>
<accession>A0A0D2B591</accession>
<evidence type="ECO:0000256" key="6">
    <source>
        <dbReference type="ARBA" id="ARBA00022807"/>
    </source>
</evidence>
<dbReference type="VEuPathDB" id="FungiDB:PV09_02847"/>
<dbReference type="Pfam" id="PF12359">
    <property type="entry name" value="DUF3645"/>
    <property type="match status" value="1"/>
</dbReference>
<comment type="catalytic activity">
    <reaction evidence="1">
        <text>Thiol-dependent hydrolysis of ester, thioester, amide, peptide and isopeptide bonds formed by the C-terminal Gly of ubiquitin (a 76-residue protein attached to proteins as an intracellular targeting signal).</text>
        <dbReference type="EC" id="3.4.19.12"/>
    </reaction>
</comment>
<keyword evidence="5" id="KW-0378">Hydrolase</keyword>
<keyword evidence="11" id="KW-1185">Reference proteome</keyword>
<feature type="domain" description="DUF6606" evidence="9">
    <location>
        <begin position="7"/>
        <end position="284"/>
    </location>
</feature>
<evidence type="ECO:0000256" key="3">
    <source>
        <dbReference type="ARBA" id="ARBA00022670"/>
    </source>
</evidence>
<organism evidence="10 11">
    <name type="scientific">Verruconis gallopava</name>
    <dbReference type="NCBI Taxonomy" id="253628"/>
    <lineage>
        <taxon>Eukaryota</taxon>
        <taxon>Fungi</taxon>
        <taxon>Dikarya</taxon>
        <taxon>Ascomycota</taxon>
        <taxon>Pezizomycotina</taxon>
        <taxon>Dothideomycetes</taxon>
        <taxon>Pleosporomycetidae</taxon>
        <taxon>Venturiales</taxon>
        <taxon>Sympoventuriaceae</taxon>
        <taxon>Verruconis</taxon>
    </lineage>
</organism>
<evidence type="ECO:0000256" key="2">
    <source>
        <dbReference type="ARBA" id="ARBA00012759"/>
    </source>
</evidence>
<dbReference type="STRING" id="253628.A0A0D2B591"/>
<dbReference type="GO" id="GO:0006508">
    <property type="term" value="P:proteolysis"/>
    <property type="evidence" value="ECO:0007669"/>
    <property type="project" value="UniProtKB-KW"/>
</dbReference>
<protein>
    <recommendedName>
        <fullName evidence="2">ubiquitinyl hydrolase 1</fullName>
        <ecNumber evidence="2">3.4.19.12</ecNumber>
    </recommendedName>
</protein>
<evidence type="ECO:0000256" key="4">
    <source>
        <dbReference type="ARBA" id="ARBA00022786"/>
    </source>
</evidence>
<dbReference type="InterPro" id="IPR051346">
    <property type="entry name" value="OTU_Deubiquitinase"/>
</dbReference>
<dbReference type="OrthoDB" id="3182339at2759"/>
<dbReference type="InParanoid" id="A0A0D2B591"/>
<dbReference type="Proteomes" id="UP000053259">
    <property type="component" value="Unassembled WGS sequence"/>
</dbReference>
<gene>
    <name evidence="10" type="ORF">PV09_02847</name>
</gene>
<name>A0A0D2B591_9PEZI</name>
<evidence type="ECO:0000259" key="8">
    <source>
        <dbReference type="Pfam" id="PF12359"/>
    </source>
</evidence>
<reference evidence="10 11" key="1">
    <citation type="submission" date="2015-01" db="EMBL/GenBank/DDBJ databases">
        <title>The Genome Sequence of Ochroconis gallopava CBS43764.</title>
        <authorList>
            <consortium name="The Broad Institute Genomics Platform"/>
            <person name="Cuomo C."/>
            <person name="de Hoog S."/>
            <person name="Gorbushina A."/>
            <person name="Stielow B."/>
            <person name="Teixiera M."/>
            <person name="Abouelleil A."/>
            <person name="Chapman S.B."/>
            <person name="Priest M."/>
            <person name="Young S.K."/>
            <person name="Wortman J."/>
            <person name="Nusbaum C."/>
            <person name="Birren B."/>
        </authorList>
    </citation>
    <scope>NUCLEOTIDE SEQUENCE [LARGE SCALE GENOMIC DNA]</scope>
    <source>
        <strain evidence="10 11">CBS 43764</strain>
    </source>
</reference>
<dbReference type="EMBL" id="KN847535">
    <property type="protein sequence ID" value="KIW06394.1"/>
    <property type="molecule type" value="Genomic_DNA"/>
</dbReference>
<evidence type="ECO:0000313" key="10">
    <source>
        <dbReference type="EMBL" id="KIW06394.1"/>
    </source>
</evidence>
<dbReference type="InterPro" id="IPR022099">
    <property type="entry name" value="DUF3638"/>
</dbReference>
<dbReference type="Pfam" id="PF12340">
    <property type="entry name" value="DUF3638"/>
    <property type="match status" value="1"/>
</dbReference>
<dbReference type="RefSeq" id="XP_016216263.1">
    <property type="nucleotide sequence ID" value="XM_016355957.1"/>
</dbReference>
<keyword evidence="3" id="KW-0645">Protease</keyword>
<evidence type="ECO:0000313" key="11">
    <source>
        <dbReference type="Proteomes" id="UP000053259"/>
    </source>
</evidence>
<dbReference type="EC" id="3.4.19.12" evidence="2"/>
<keyword evidence="6" id="KW-0788">Thiol protease</keyword>
<dbReference type="HOGENOM" id="CLU_000211_1_0_1"/>
<evidence type="ECO:0000259" key="9">
    <source>
        <dbReference type="Pfam" id="PF20255"/>
    </source>
</evidence>
<feature type="domain" description="DUF3645" evidence="8">
    <location>
        <begin position="2345"/>
        <end position="2377"/>
    </location>
</feature>
<evidence type="ECO:0000256" key="5">
    <source>
        <dbReference type="ARBA" id="ARBA00022801"/>
    </source>
</evidence>
<keyword evidence="4" id="KW-0833">Ubl conjugation pathway</keyword>
<dbReference type="Pfam" id="PF20255">
    <property type="entry name" value="DUF6606"/>
    <property type="match status" value="1"/>
</dbReference>
<evidence type="ECO:0000256" key="1">
    <source>
        <dbReference type="ARBA" id="ARBA00000707"/>
    </source>
</evidence>
<evidence type="ECO:0000259" key="7">
    <source>
        <dbReference type="Pfam" id="PF12340"/>
    </source>
</evidence>
<sequence>MELLESVFNHLVLPPQLPGVGDDDPESVSSDILTRVSNVCRLFQDFSSSNRWQGEWAAVWASIAETLHTAQGIHSDGIDGNIILRSWKLFKPNSFFILRIAKQNAALLLYRKTFDGKDEVIFEVFQSSPPAENVLAAEGALLWSFPDRAAKISWAKFCERSFQENLSFFIEQASQEQLQRFAARTQKAGASVIEIRDSTHPGLFFELLLPLLAAIGEVEVVPAVVKRIKDEVNFQNSKTPWRRNPTWLVLRVAIQRQLCLTLGNECGRICFKLFICAVLSKLLEDCVGQLIPEKTLRLRAKLCRRLAKVEIERASLSESNSNVCGQLMTSIGSFCKKIIVRSTEQVNEAWNCYRQNIVRRIPRIMKRTDEHSLVLSLPRSGSYLHGLLQMPHQTRQNFLSQHLPHLDDNAIRSVREVTKYYYKFAALDGDTELKTVPATAASTYFEKRCVELADAMDQFFRTTLKLSMSKPEQMSSFILNVFEMWVAMDKCATRRCPLLIDYHPLFTPEILDVLLLPTAKELQRLQEVQKYIRDRCAGCLLPSQTITSEPNKDAFTMRYCEISQEGQKIRDLQNQIQNDSLQSRSLKESEWRTMCKQYDELSQKISSGTCTCSWNRDGTRDVRGCSKCYYWRCRNRMHIGVHEDFLPVEKPYKAAVAFELTIPPYLQAYRNATWRILRDLAHPSRPSTELKANTLMSDYSQLKRYSRSTACGITLASKTKSFLSTHYKGFKMKIALKDVLLPLGLSFSYYDQKSDLWVKDLHMPLTFAHHCGVHIPRCLSSSVVEIKEHPPAYPSGPTSYECVANQTKCPPNATTNEFNSLQRLISGDNRRWFTMLVELGSSNLNFSDEDTTQLFGHLAIQAGPTRESKEMLRDIHAVFLDKSFCVRLAEQIERRLRVIKSNWRETNQMELLITLSLRLYELAEGAGRKSALRLIETARLVTLDWIQRLQEEKSKATDDKIARSVASYGFLAALQCRRTFIVFNNGENIMQASELVGFVQASIALQQNLHVNPSKLPSVQASMLIRDAKIVHGLHSVIRNSILASKGSLDIAINKSWSETADSSGSQFLSWQFLSEPNETWIGSVIRSNFNWLQKQYVHYNILEGYLLVNGEPLGRLPNEILDSEEVKGLFAQNHLLTFPSSLTGMSHMLACRLFQHQIHFGRRGDRVIIRTLRNGVVHEFVPDWIFREGSEYDLPASLLDNCTHWLNLQNGELEIRRRPYVWKTRPSDWILQVFTHQARRRESLLVDPYSQVYRDIKKIFQGFEEPQHLTVFQPSKGRLSVELKRLALSFYVNNNNLLECRELDAEIDENQDAGTLYGLNSILVLRSLANKENRSVLTPLGSLVIRRNGMHVSVDVNGTGSYAKFEIDNILGRLTCPPEPRLLYTKALLHAATSFPLPDPLTGSTGTEEAYHLLQSGCCQPWTPISKSGKTILDEIAALSPVRDFYPKGGKTLQTVRWNPNLTITIQHECLRQAVEDIISKSNQLHAFSDEAQAAQENDDRGFGHLYRRGLASRIAHERAISDVSKQAHARDDMFKPLNRSNPLEQEKKVYHITKLLHRQTFAAHISMKLPKILQAFPGKFIGGFHEIKEHLGSLSTWIDNDFGEQWGDLVNFCRSVSSDNVYKVLFRLCLLAFNQTATMDSIMILYAFWALNEIKQLEPPKRKVFSAFRIDSNPTAEHLKKFIVPDGPVSKLRMSHSHGKPSWSSKQDETDRLAKFLAEQWPCEQPNVLAFESELLDMEEIMERILPEWTRLYANWELSTYAKHVQRILETQFTHPVVPNLEFWPSMVDFSGEITAHGAVIPSLTYKLLSKSALRQPEYASLDADFTLGTRIIMKNVEGEIAMPEQIAELDTILSFFVSSTKPQWRQYGEDLYASLEALRRSNTKSQHDLSLPDQESIKKKMENTRKTIQDCFSRICDALSSNDKAFPWLRLGQLWPRITPTLLLEQLRFRTHTNFGRGMKESLVSYGLWLTRLQWLRRVDYELKKGDNRKALEEWRNRGHANWDPLEFPDWLLFEIDSNLHIRSEQIDVAKAIISPDSQANSVLQLNMGKGKTSCIVPIVLSVLADAKQLSRLIVPKALLFQTAQILQAKLGGLVGREITHVPFSRRTQTNLNVLKLYSDLHYRTLHNSGVMLTIPEHVLSFKLSGFQHLVDGKLEEAREMIEFQSWLERHSRDVLDESDFSLSVKTQLIYPSGDLMPVDGNPDRWIVAQTLLGLVRDHLQEVRRQFPHGIDVFERSSGFPTIYILHSAVEDSFQKMIVNTICEGRTSIIQLPDALSPAQQEELRQFLSIQDVDQVVLERVLAMLSGNPVTVKNILVIRGYLVNRVLFMCLKKRWNVQYGLHPKRHPIAVPYEAKGIPSEQSEFGHPEVAILLTCLAFYNSGLSLSQLKESLGYILKSDDPAFEYDRWTIDSASLPEPLRHWNVINVDDHGQMEELWQHVRFNTTVINHYMNVFVFPLHAKQFSVKLQLSAWDLPLKSAENEHLCAKTTGFSGTNDNRRLLPLNIEQDDLPSLHQTNAEVLTYLLQKRNRRYILAADNRGRFNEEKLLEKLNELKIRILIDAGAYILEMDNQSVAKMWLTKDPQASAAVYFGSGDNRAWVQYRGMKAPIPLIATPFADNLEGCVVYLDEAHTRGTDLKFPNRACGAVTLALGQTKDHTVQAAMRLRQLATTQSIVFFAPPEVHQSILDTRPETADHPVDSSDIVRWLLEQSCKSNEQLHVLYGAQGSDYCVRLNAAWENPEFLVNVRQRSKFICAIKSPERLTLEELYGFNRKCSHRNLERLAHPGLRDMVSKLIKQRNSSDSNGWTSSSLVMEEVEQEREVEFQVEEIRKIQKPAHRKALKFPGLHEGISYFVDTGILKEGDFHQNASFFLSQTPLGKKYSLCMKAHRLFLSAEFMRTVKSRSVEANDNFYRSIEFVLWSPSTQTALVIIPEEAEMIIPILQASRSTSVHLIIYSAPTTRKMLQFWDLDYYVLPRLPEGEIFPEWLSIELGILGARLYFPIEEYDSLREYFCTAVSSGVGESSETHTCAMSSSLLSFVFDWITLRRNGQDITMTPMAYLCQGKPLHRHHPFFNVKDDVEGAMPTAHLGKATSLTDEIESLQSDSEAE</sequence>
<dbReference type="GeneID" id="27310820"/>